<dbReference type="GO" id="GO:0016787">
    <property type="term" value="F:hydrolase activity"/>
    <property type="evidence" value="ECO:0007669"/>
    <property type="project" value="UniProtKB-KW"/>
</dbReference>
<dbReference type="AlphaFoldDB" id="A0A2J6WQA6"/>
<feature type="domain" description="Metallo-beta-lactamase" evidence="1">
    <location>
        <begin position="23"/>
        <end position="221"/>
    </location>
</feature>
<dbReference type="InterPro" id="IPR037482">
    <property type="entry name" value="ST1585_MBL-fold"/>
</dbReference>
<dbReference type="InterPro" id="IPR001279">
    <property type="entry name" value="Metallo-B-lactamas"/>
</dbReference>
<dbReference type="PANTHER" id="PTHR42951:SF22">
    <property type="entry name" value="METALLO BETA-LACTAMASE SUPERFAMILY LIPOPROTEIN"/>
    <property type="match status" value="1"/>
</dbReference>
<name>A0A2J6WQA6_9CHLR</name>
<keyword evidence="2" id="KW-0378">Hydrolase</keyword>
<proteinExistence type="predicted"/>
<organism evidence="2 3">
    <name type="scientific">Chloroflexus aggregans</name>
    <dbReference type="NCBI Taxonomy" id="152260"/>
    <lineage>
        <taxon>Bacteria</taxon>
        <taxon>Bacillati</taxon>
        <taxon>Chloroflexota</taxon>
        <taxon>Chloroflexia</taxon>
        <taxon>Chloroflexales</taxon>
        <taxon>Chloroflexineae</taxon>
        <taxon>Chloroflexaceae</taxon>
        <taxon>Chloroflexus</taxon>
    </lineage>
</organism>
<dbReference type="SMART" id="SM00849">
    <property type="entry name" value="Lactamase_B"/>
    <property type="match status" value="1"/>
</dbReference>
<evidence type="ECO:0000313" key="3">
    <source>
        <dbReference type="Proteomes" id="UP000243376"/>
    </source>
</evidence>
<dbReference type="PANTHER" id="PTHR42951">
    <property type="entry name" value="METALLO-BETA-LACTAMASE DOMAIN-CONTAINING"/>
    <property type="match status" value="1"/>
</dbReference>
<dbReference type="InterPro" id="IPR036866">
    <property type="entry name" value="RibonucZ/Hydroxyglut_hydro"/>
</dbReference>
<protein>
    <submittedName>
        <fullName evidence="2">MBL fold metallo-hydrolase</fullName>
    </submittedName>
</protein>
<dbReference type="Pfam" id="PF00753">
    <property type="entry name" value="Lactamase_B"/>
    <property type="match status" value="1"/>
</dbReference>
<dbReference type="CDD" id="cd07726">
    <property type="entry name" value="ST1585-like_MBL-fold"/>
    <property type="match status" value="1"/>
</dbReference>
<evidence type="ECO:0000313" key="2">
    <source>
        <dbReference type="EMBL" id="PMP72568.1"/>
    </source>
</evidence>
<evidence type="ECO:0000259" key="1">
    <source>
        <dbReference type="SMART" id="SM00849"/>
    </source>
</evidence>
<dbReference type="Gene3D" id="3.60.15.10">
    <property type="entry name" value="Ribonuclease Z/Hydroxyacylglutathione hydrolase-like"/>
    <property type="match status" value="1"/>
</dbReference>
<gene>
    <name evidence="2" type="ORF">C0184_17040</name>
</gene>
<dbReference type="Proteomes" id="UP000243376">
    <property type="component" value="Unassembled WGS sequence"/>
</dbReference>
<comment type="caution">
    <text evidence="2">The sequence shown here is derived from an EMBL/GenBank/DDBJ whole genome shotgun (WGS) entry which is preliminary data.</text>
</comment>
<dbReference type="InterPro" id="IPR050855">
    <property type="entry name" value="NDM-1-like"/>
</dbReference>
<accession>A0A2J6WQA6</accession>
<dbReference type="SUPFAM" id="SSF56281">
    <property type="entry name" value="Metallo-hydrolase/oxidoreductase"/>
    <property type="match status" value="1"/>
</dbReference>
<reference evidence="2 3" key="1">
    <citation type="submission" date="2018-01" db="EMBL/GenBank/DDBJ databases">
        <title>Metagenomic assembled genomes from two thermal pools in the Uzon Caldera, Kamchatka, Russia.</title>
        <authorList>
            <person name="Wilkins L."/>
            <person name="Ettinger C."/>
        </authorList>
    </citation>
    <scope>NUCLEOTIDE SEQUENCE [LARGE SCALE GENOMIC DNA]</scope>
    <source>
        <strain evidence="2">ZAV-02</strain>
    </source>
</reference>
<sequence length="310" mass="33579">MEVYPTPSDISLIDVYHLGRAHVIGTFLLLGDAPALIDPGPASTLPALKAGLDAHGLSVADLRAVVLTHIHLDHAGATGLLAVENPHLVVHVHERGAPHLIDPSRLLNSASLLYGDRMAQLWGDVRPVAPERIRVYTGGETLRLNGHTLRAFDAPGHAKHHLVWFDEANGAAFVGDNTGVRLPGVRMTRPATPPPDVDLEAWGRTHDLIEQLHPQWLCLTHFGAYDDVAFHLADARLRLRQWAEIVRQSLLAGHDEATGVATLEAALASEVATLSLVEQAAIIQQTGPLTLSWRGLARYWQKLGVSGVRS</sequence>
<dbReference type="EMBL" id="PNIQ01001140">
    <property type="protein sequence ID" value="PMP72568.1"/>
    <property type="molecule type" value="Genomic_DNA"/>
</dbReference>